<dbReference type="AlphaFoldDB" id="A0A9W4SMD6"/>
<protein>
    <submittedName>
        <fullName evidence="1">1108_t:CDS:1</fullName>
    </submittedName>
</protein>
<feature type="non-terminal residue" evidence="1">
    <location>
        <position position="1"/>
    </location>
</feature>
<evidence type="ECO:0000313" key="2">
    <source>
        <dbReference type="Proteomes" id="UP001153678"/>
    </source>
</evidence>
<organism evidence="1 2">
    <name type="scientific">Funneliformis geosporum</name>
    <dbReference type="NCBI Taxonomy" id="1117311"/>
    <lineage>
        <taxon>Eukaryota</taxon>
        <taxon>Fungi</taxon>
        <taxon>Fungi incertae sedis</taxon>
        <taxon>Mucoromycota</taxon>
        <taxon>Glomeromycotina</taxon>
        <taxon>Glomeromycetes</taxon>
        <taxon>Glomerales</taxon>
        <taxon>Glomeraceae</taxon>
        <taxon>Funneliformis</taxon>
    </lineage>
</organism>
<dbReference type="OrthoDB" id="360390at2759"/>
<sequence length="47" mass="5712">YKEYKNNMQFQQCHITDIHHNMKQDSLTSVFTKYKKNTNVKMQTQGM</sequence>
<name>A0A9W4SMD6_9GLOM</name>
<gene>
    <name evidence="1" type="ORF">FWILDA_LOCUS7090</name>
</gene>
<dbReference type="Proteomes" id="UP001153678">
    <property type="component" value="Unassembled WGS sequence"/>
</dbReference>
<reference evidence="1" key="1">
    <citation type="submission" date="2022-08" db="EMBL/GenBank/DDBJ databases">
        <authorList>
            <person name="Kallberg Y."/>
            <person name="Tangrot J."/>
            <person name="Rosling A."/>
        </authorList>
    </citation>
    <scope>NUCLEOTIDE SEQUENCE</scope>
    <source>
        <strain evidence="1">Wild A</strain>
    </source>
</reference>
<comment type="caution">
    <text evidence="1">The sequence shown here is derived from an EMBL/GenBank/DDBJ whole genome shotgun (WGS) entry which is preliminary data.</text>
</comment>
<proteinExistence type="predicted"/>
<evidence type="ECO:0000313" key="1">
    <source>
        <dbReference type="EMBL" id="CAI2175433.1"/>
    </source>
</evidence>
<dbReference type="EMBL" id="CAMKVN010001360">
    <property type="protein sequence ID" value="CAI2175433.1"/>
    <property type="molecule type" value="Genomic_DNA"/>
</dbReference>
<accession>A0A9W4SMD6</accession>
<keyword evidence="2" id="KW-1185">Reference proteome</keyword>